<organism evidence="1">
    <name type="scientific">Herbiconiux sp. A18JL235</name>
    <dbReference type="NCBI Taxonomy" id="3152363"/>
    <lineage>
        <taxon>Bacteria</taxon>
        <taxon>Bacillati</taxon>
        <taxon>Actinomycetota</taxon>
        <taxon>Actinomycetes</taxon>
        <taxon>Micrococcales</taxon>
        <taxon>Microbacteriaceae</taxon>
        <taxon>Herbiconiux</taxon>
    </lineage>
</organism>
<dbReference type="AlphaFoldDB" id="A0AB39BD46"/>
<dbReference type="SUPFAM" id="SSF52317">
    <property type="entry name" value="Class I glutamine amidotransferase-like"/>
    <property type="match status" value="1"/>
</dbReference>
<dbReference type="InterPro" id="IPR017853">
    <property type="entry name" value="GH"/>
</dbReference>
<dbReference type="EMBL" id="CP162511">
    <property type="protein sequence ID" value="XDI04055.1"/>
    <property type="molecule type" value="Genomic_DNA"/>
</dbReference>
<dbReference type="Gene3D" id="3.20.20.80">
    <property type="entry name" value="Glycosidases"/>
    <property type="match status" value="1"/>
</dbReference>
<dbReference type="CDD" id="cd03143">
    <property type="entry name" value="A4_beta-galactosidase_middle_domain"/>
    <property type="match status" value="1"/>
</dbReference>
<dbReference type="Pfam" id="PF14871">
    <property type="entry name" value="GHL6"/>
    <property type="match status" value="1"/>
</dbReference>
<reference evidence="1" key="1">
    <citation type="submission" date="2024-05" db="EMBL/GenBank/DDBJ databases">
        <title>Herbiconiux sp. A18JL235.</title>
        <authorList>
            <person name="Zhang G."/>
        </authorList>
    </citation>
    <scope>NUCLEOTIDE SEQUENCE</scope>
    <source>
        <strain evidence="1">A18JL235</strain>
    </source>
</reference>
<accession>A0AB39BD46</accession>
<gene>
    <name evidence="1" type="ORF">ABFY20_11935</name>
</gene>
<sequence length="704" mass="76472">MTGTDAPVRTTARFSRENWWTAPFEMFQTNLREVDATMDVDQVADAVVAFGADTWLVNGGGIMSFYPSDLPFQTRNPFLDGRPGGDLLGDAVDAAHRRGLRLLARMDFSKVSVAIADEHPEWCFIDSRGRRQVYNGLVSVCPSAGYYQDKVFEVIDEILDRYDIDGFFFNWFGFNEIDYSGRYRGVSQNESSRIAFAAYSGGLELPTGPESPAYDLWRNWSAGVIGDLTDRINAHIRARRPNVGLIRSDIVFYEANNEVGRELWHHATGEAVSAFRSREPDRPVVVNSVAFIDMPYRLAGEQPEHFVQYLLQAMARGANPSTYIMGAPGDVHYAALDPASEIVRFHHGQRSVYESLRPGARVGLVRPDRLAQGLERHQESVHEFRGLYSALQQTHVAFDVVPLEGLAGMRGAGGLDRYSLLLVPDMDGLTPDVVAALDDFVTGGGRIALTGTSGFDATGAPLLAGTPVRRVLHTVSDPEELKSTYVAGEGQGGGVRFSGALVPVYGAHHDIEPRIDAQLHGEHLGRAPFGPPEKSYGNLPDGQPAYLVSPRTSGGGRIAVVPWTIGRSYHELGLTSIRDLVLSVVGELAGDDLGITAVLPEQAEITVQRREGLTVVHVLNLSGARRTSFGPEIAITGGEIAVPLSPDDRESGLTARSLVSGVDCAVEWEDGRAVVKLPAIGLFDVITITAGDAERPRPDTKDAA</sequence>
<dbReference type="SUPFAM" id="SSF51445">
    <property type="entry name" value="(Trans)glycosidases"/>
    <property type="match status" value="1"/>
</dbReference>
<dbReference type="PANTHER" id="PTHR43405">
    <property type="entry name" value="GLYCOSYL HYDROLASE DIGH"/>
    <property type="match status" value="1"/>
</dbReference>
<dbReference type="Gene3D" id="3.40.50.880">
    <property type="match status" value="1"/>
</dbReference>
<dbReference type="GO" id="GO:0016798">
    <property type="term" value="F:hydrolase activity, acting on glycosyl bonds"/>
    <property type="evidence" value="ECO:0007669"/>
    <property type="project" value="UniProtKB-KW"/>
</dbReference>
<dbReference type="EC" id="3.2.1.-" evidence="1"/>
<protein>
    <submittedName>
        <fullName evidence="1">Alpha-amylase family protein</fullName>
        <ecNumber evidence="1">3.2.1.-</ecNumber>
    </submittedName>
</protein>
<dbReference type="InterPro" id="IPR029062">
    <property type="entry name" value="Class_I_gatase-like"/>
</dbReference>
<dbReference type="InterPro" id="IPR052177">
    <property type="entry name" value="Divisome_Glycosyl_Hydrolase"/>
</dbReference>
<evidence type="ECO:0000313" key="1">
    <source>
        <dbReference type="EMBL" id="XDI04055.1"/>
    </source>
</evidence>
<dbReference type="InterPro" id="IPR028212">
    <property type="entry name" value="GHL6"/>
</dbReference>
<keyword evidence="1" id="KW-0326">Glycosidase</keyword>
<proteinExistence type="predicted"/>
<dbReference type="RefSeq" id="WP_368496468.1">
    <property type="nucleotide sequence ID" value="NZ_CP162511.1"/>
</dbReference>
<dbReference type="PANTHER" id="PTHR43405:SF1">
    <property type="entry name" value="GLYCOSYL HYDROLASE DIGH"/>
    <property type="match status" value="1"/>
</dbReference>
<name>A0AB39BD46_9MICO</name>
<keyword evidence="1" id="KW-0378">Hydrolase</keyword>